<dbReference type="EMBL" id="JAQQWM010000007">
    <property type="protein sequence ID" value="KAK8057416.1"/>
    <property type="molecule type" value="Genomic_DNA"/>
</dbReference>
<organism evidence="3 4">
    <name type="scientific">Apiospora saccharicola</name>
    <dbReference type="NCBI Taxonomy" id="335842"/>
    <lineage>
        <taxon>Eukaryota</taxon>
        <taxon>Fungi</taxon>
        <taxon>Dikarya</taxon>
        <taxon>Ascomycota</taxon>
        <taxon>Pezizomycotina</taxon>
        <taxon>Sordariomycetes</taxon>
        <taxon>Xylariomycetidae</taxon>
        <taxon>Amphisphaeriales</taxon>
        <taxon>Apiosporaceae</taxon>
        <taxon>Apiospora</taxon>
    </lineage>
</organism>
<comment type="caution">
    <text evidence="3">The sequence shown here is derived from an EMBL/GenBank/DDBJ whole genome shotgun (WGS) entry which is preliminary data.</text>
</comment>
<feature type="compositionally biased region" description="Low complexity" evidence="1">
    <location>
        <begin position="121"/>
        <end position="136"/>
    </location>
</feature>
<protein>
    <recommendedName>
        <fullName evidence="5">Apple domain-containing protein</fullName>
    </recommendedName>
</protein>
<evidence type="ECO:0000256" key="2">
    <source>
        <dbReference type="SAM" id="Phobius"/>
    </source>
</evidence>
<evidence type="ECO:0000313" key="3">
    <source>
        <dbReference type="EMBL" id="KAK8057416.1"/>
    </source>
</evidence>
<keyword evidence="2" id="KW-1133">Transmembrane helix</keyword>
<keyword evidence="2" id="KW-0812">Transmembrane</keyword>
<keyword evidence="4" id="KW-1185">Reference proteome</keyword>
<keyword evidence="2" id="KW-0472">Membrane</keyword>
<proteinExistence type="predicted"/>
<evidence type="ECO:0000313" key="4">
    <source>
        <dbReference type="Proteomes" id="UP001446871"/>
    </source>
</evidence>
<name>A0ABR1UEV6_9PEZI</name>
<feature type="region of interest" description="Disordered" evidence="1">
    <location>
        <begin position="1"/>
        <end position="47"/>
    </location>
</feature>
<reference evidence="3 4" key="1">
    <citation type="submission" date="2023-01" db="EMBL/GenBank/DDBJ databases">
        <title>Analysis of 21 Apiospora genomes using comparative genomics revels a genus with tremendous synthesis potential of carbohydrate active enzymes and secondary metabolites.</title>
        <authorList>
            <person name="Sorensen T."/>
        </authorList>
    </citation>
    <scope>NUCLEOTIDE SEQUENCE [LARGE SCALE GENOMIC DNA]</scope>
    <source>
        <strain evidence="3 4">CBS 83171</strain>
    </source>
</reference>
<evidence type="ECO:0000256" key="1">
    <source>
        <dbReference type="SAM" id="MobiDB-lite"/>
    </source>
</evidence>
<evidence type="ECO:0008006" key="5">
    <source>
        <dbReference type="Google" id="ProtNLM"/>
    </source>
</evidence>
<sequence length="274" mass="28620">MSGNDAPEAVEHTANYPEAVWSQRRDPQSYTPSQQYKQSDPSSQVASPYRYAAENSSTYDGGVNGDDVKSKRNATICGISRALFIALVVLAVVIIGAAVGGGVGGSMAVRSAYNDGAKGVSNGPPSTDGSSPPTNTAAGTVSSGANTATPTAGSLYTAPTEGVQLALDCPRLTGEKVSIKYRDNYEASFTLACGADKIGRGFDLFGATVYTYTDCMRLCVSYNIERHTTGCQGVSFAADLSDVVEIVYANCILKNSTSDMSPASNRYLFASLNS</sequence>
<feature type="transmembrane region" description="Helical" evidence="2">
    <location>
        <begin position="82"/>
        <end position="103"/>
    </location>
</feature>
<gene>
    <name evidence="3" type="ORF">PG996_011353</name>
</gene>
<feature type="region of interest" description="Disordered" evidence="1">
    <location>
        <begin position="119"/>
        <end position="144"/>
    </location>
</feature>
<accession>A0ABR1UEV6</accession>
<feature type="compositionally biased region" description="Polar residues" evidence="1">
    <location>
        <begin position="28"/>
        <end position="46"/>
    </location>
</feature>
<dbReference type="Proteomes" id="UP001446871">
    <property type="component" value="Unassembled WGS sequence"/>
</dbReference>